<dbReference type="KEGG" id="vg:2559591"/>
<dbReference type="Proteomes" id="UP000002549">
    <property type="component" value="Segment"/>
</dbReference>
<reference evidence="1" key="1">
    <citation type="submission" date="2006-02" db="EMBL/GenBank/DDBJ databases">
        <title>Complete nucleotide sequence of BcepNazgul, a novel soil phage of Burkholderia cepacia genomovar VII.</title>
        <authorList>
            <person name="Summer E.J."/>
            <person name="Peek M.L."/>
            <person name="Haliburton J.R."/>
            <person name="Hall E."/>
            <person name="Heusinkveld K."/>
            <person name="Simser J."/>
            <person name="No E.G."/>
            <person name="Gonzalez C.F."/>
            <person name="Young R.F."/>
        </authorList>
    </citation>
    <scope>NUCLEOTIDE SEQUENCE [LARGE SCALE GENOMIC DNA]</scope>
</reference>
<evidence type="ECO:0000313" key="1">
    <source>
        <dbReference type="EMBL" id="AAQ63354.2"/>
    </source>
</evidence>
<accession>Q6UYI7</accession>
<gene>
    <name evidence="1" type="ORF">Nazgul54</name>
</gene>
<sequence length="179" mass="19670">MQRDPKKLVILKKLTAHLEGVTPTNGFQFDLSSGIYRNRVQFGAETPAPAVSILEAQRPDHGLDADENGQAQSEDWLLLVQGWVNHAEGDKNPTDEAYRLMADVQVRLGELIAIDSSSGNPQYPSVYMLENLIAGMRAGPGVCRAPAEGASGRSYFYLPLNLKIANNTTDPYDLLPYRP</sequence>
<dbReference type="RefSeq" id="NP_918987.2">
    <property type="nucleotide sequence ID" value="NC_005091.2"/>
</dbReference>
<evidence type="ECO:0000313" key="2">
    <source>
        <dbReference type="Proteomes" id="UP000002549"/>
    </source>
</evidence>
<organism evidence="1 2">
    <name type="scientific">Burkholderia phage BcepNazgul</name>
    <dbReference type="NCBI Taxonomy" id="242861"/>
    <lineage>
        <taxon>Viruses</taxon>
        <taxon>Duplodnaviria</taxon>
        <taxon>Heunggongvirae</taxon>
        <taxon>Uroviricota</taxon>
        <taxon>Caudoviricetes</taxon>
        <taxon>Casjensviridae</taxon>
        <taxon>Nazgulvirus</taxon>
        <taxon>Nazgulvirus bcepnazgul</taxon>
        <taxon>Burkholderia virus BcepNazgul</taxon>
    </lineage>
</organism>
<proteinExistence type="predicted"/>
<dbReference type="EMBL" id="AY357582">
    <property type="protein sequence ID" value="AAQ63354.2"/>
    <property type="molecule type" value="Genomic_DNA"/>
</dbReference>
<dbReference type="GeneID" id="2559591"/>
<name>Q6UYI7_9CAUD</name>
<keyword evidence="2" id="KW-1185">Reference proteome</keyword>
<protein>
    <submittedName>
        <fullName evidence="1">Uncharacterized protein</fullName>
    </submittedName>
</protein>
<dbReference type="OrthoDB" id="10088at10239"/>